<gene>
    <name evidence="2" type="ORF">ISN45_Aa04g016900</name>
</gene>
<feature type="region of interest" description="Disordered" evidence="1">
    <location>
        <begin position="1"/>
        <end position="37"/>
    </location>
</feature>
<comment type="caution">
    <text evidence="2">The sequence shown here is derived from an EMBL/GenBank/DDBJ whole genome shotgun (WGS) entry which is preliminary data.</text>
</comment>
<evidence type="ECO:0000313" key="3">
    <source>
        <dbReference type="Proteomes" id="UP000694240"/>
    </source>
</evidence>
<evidence type="ECO:0008006" key="4">
    <source>
        <dbReference type="Google" id="ProtNLM"/>
    </source>
</evidence>
<reference evidence="2 3" key="1">
    <citation type="submission" date="2020-12" db="EMBL/GenBank/DDBJ databases">
        <title>Concerted genomic and epigenomic changes stabilize Arabidopsis allopolyploids.</title>
        <authorList>
            <person name="Chen Z."/>
        </authorList>
    </citation>
    <scope>NUCLEOTIDE SEQUENCE [LARGE SCALE GENOMIC DNA]</scope>
    <source>
        <strain evidence="2">Allo738</strain>
        <tissue evidence="2">Leaf</tissue>
    </source>
</reference>
<evidence type="ECO:0000313" key="2">
    <source>
        <dbReference type="EMBL" id="KAG7568917.1"/>
    </source>
</evidence>
<proteinExistence type="predicted"/>
<sequence>MKRKKKMKMKMKMTKEKIEKKKKKKKRKMKMTKEKIEKKKMRRNHVFKKMKRRVGVEEGIANEKRTTIMDLPDEILREEILRKIRKPVDLWSMTRATKHWNLLFKSMTNPFSGLDVSKLSGARALITYGSLFSIFCKTSYTDTYVCCMCPCNQYDMHS</sequence>
<keyword evidence="3" id="KW-1185">Reference proteome</keyword>
<accession>A0A8T2A5U1</accession>
<feature type="compositionally biased region" description="Basic residues" evidence="1">
    <location>
        <begin position="1"/>
        <end position="12"/>
    </location>
</feature>
<protein>
    <recommendedName>
        <fullName evidence="4">F-box domain-containing protein</fullName>
    </recommendedName>
</protein>
<dbReference type="AlphaFoldDB" id="A0A8T2A5U1"/>
<feature type="compositionally biased region" description="Basic residues" evidence="1">
    <location>
        <begin position="20"/>
        <end position="30"/>
    </location>
</feature>
<dbReference type="Proteomes" id="UP000694240">
    <property type="component" value="Chromosome 9"/>
</dbReference>
<organism evidence="2 3">
    <name type="scientific">Arabidopsis thaliana x Arabidopsis arenosa</name>
    <dbReference type="NCBI Taxonomy" id="1240361"/>
    <lineage>
        <taxon>Eukaryota</taxon>
        <taxon>Viridiplantae</taxon>
        <taxon>Streptophyta</taxon>
        <taxon>Embryophyta</taxon>
        <taxon>Tracheophyta</taxon>
        <taxon>Spermatophyta</taxon>
        <taxon>Magnoliopsida</taxon>
        <taxon>eudicotyledons</taxon>
        <taxon>Gunneridae</taxon>
        <taxon>Pentapetalae</taxon>
        <taxon>rosids</taxon>
        <taxon>malvids</taxon>
        <taxon>Brassicales</taxon>
        <taxon>Brassicaceae</taxon>
        <taxon>Camelineae</taxon>
        <taxon>Arabidopsis</taxon>
    </lineage>
</organism>
<dbReference type="EMBL" id="JAEFBK010000009">
    <property type="protein sequence ID" value="KAG7568917.1"/>
    <property type="molecule type" value="Genomic_DNA"/>
</dbReference>
<evidence type="ECO:0000256" key="1">
    <source>
        <dbReference type="SAM" id="MobiDB-lite"/>
    </source>
</evidence>
<name>A0A8T2A5U1_9BRAS</name>